<dbReference type="SUPFAM" id="SSF69593">
    <property type="entry name" value="Glycerol-3-phosphate (1)-acyltransferase"/>
    <property type="match status" value="1"/>
</dbReference>
<comment type="caution">
    <text evidence="3">The sequence shown here is derived from an EMBL/GenBank/DDBJ whole genome shotgun (WGS) entry which is preliminary data.</text>
</comment>
<name>R7ZRH3_9BACT</name>
<evidence type="ECO:0000313" key="3">
    <source>
        <dbReference type="EMBL" id="EON76643.1"/>
    </source>
</evidence>
<keyword evidence="3" id="KW-0012">Acyltransferase</keyword>
<dbReference type="InterPro" id="IPR052744">
    <property type="entry name" value="GPAT/DAPAT"/>
</dbReference>
<keyword evidence="1" id="KW-1133">Transmembrane helix</keyword>
<dbReference type="GO" id="GO:0008654">
    <property type="term" value="P:phospholipid biosynthetic process"/>
    <property type="evidence" value="ECO:0007669"/>
    <property type="project" value="TreeGrafter"/>
</dbReference>
<protein>
    <submittedName>
        <fullName evidence="3">Phospholipid/glycerol acyltransferase</fullName>
    </submittedName>
</protein>
<sequence>MKTLVNETLRIIIRVALYLYFGGIVVRGKNNIPRDKPLIVVANHQNALLDALLVATQLGLTPYFLTRFDVFKIPVVARMLRYLQLLPVYRMRDGIEHIPKNEETFEQCTHLLSNGAALLIFPEGNHSLERKLRPISKGFTRIAFRTLEQQPDLPLQVLPVGLNYAAHQFGGTKVWLHIGRALAVKESGFDAPLLKSRVKDALNDLISETSVVDDSLPINQSVYPINTKPANTPMYKSTIKEPIIQTRTIVHVIFFPLVLIWLLLKPLIKDPVFYGTFKFLIGLVGVPLYLASVCLGTWIAVQPFIGLIISSLMLFALFLFRYSPYQN</sequence>
<dbReference type="Proteomes" id="UP000013909">
    <property type="component" value="Unassembled WGS sequence"/>
</dbReference>
<reference evidence="3 4" key="1">
    <citation type="submission" date="2013-02" db="EMBL/GenBank/DDBJ databases">
        <title>A novel strain isolated from Lonar lake, Maharashtra, India.</title>
        <authorList>
            <person name="Singh A."/>
        </authorList>
    </citation>
    <scope>NUCLEOTIDE SEQUENCE [LARGE SCALE GENOMIC DNA]</scope>
    <source>
        <strain evidence="3 4">AK24</strain>
    </source>
</reference>
<feature type="transmembrane region" description="Helical" evidence="1">
    <location>
        <begin position="248"/>
        <end position="264"/>
    </location>
</feature>
<feature type="transmembrane region" description="Helical" evidence="1">
    <location>
        <begin position="304"/>
        <end position="322"/>
    </location>
</feature>
<gene>
    <name evidence="3" type="ORF">ADIS_3093</name>
</gene>
<dbReference type="InterPro" id="IPR002123">
    <property type="entry name" value="Plipid/glycerol_acylTrfase"/>
</dbReference>
<keyword evidence="1" id="KW-0812">Transmembrane</keyword>
<dbReference type="GO" id="GO:0004366">
    <property type="term" value="F:glycerol-3-phosphate O-acyltransferase activity"/>
    <property type="evidence" value="ECO:0007669"/>
    <property type="project" value="TreeGrafter"/>
</dbReference>
<organism evidence="3 4">
    <name type="scientific">Lunatimonas lonarensis</name>
    <dbReference type="NCBI Taxonomy" id="1232681"/>
    <lineage>
        <taxon>Bacteria</taxon>
        <taxon>Pseudomonadati</taxon>
        <taxon>Bacteroidota</taxon>
        <taxon>Cytophagia</taxon>
        <taxon>Cytophagales</taxon>
        <taxon>Cyclobacteriaceae</taxon>
    </lineage>
</organism>
<evidence type="ECO:0000256" key="1">
    <source>
        <dbReference type="SAM" id="Phobius"/>
    </source>
</evidence>
<keyword evidence="1" id="KW-0472">Membrane</keyword>
<keyword evidence="3" id="KW-0808">Transferase</keyword>
<dbReference type="EMBL" id="AQHR01000085">
    <property type="protein sequence ID" value="EON76643.1"/>
    <property type="molecule type" value="Genomic_DNA"/>
</dbReference>
<dbReference type="PANTHER" id="PTHR31605:SF0">
    <property type="entry name" value="GLYCEROL-3-PHOSPHATE O-ACYLTRANSFERASE 1"/>
    <property type="match status" value="1"/>
</dbReference>
<dbReference type="Pfam" id="PF01553">
    <property type="entry name" value="Acyltransferase"/>
    <property type="match status" value="1"/>
</dbReference>
<dbReference type="AlphaFoldDB" id="R7ZRH3"/>
<evidence type="ECO:0000259" key="2">
    <source>
        <dbReference type="SMART" id="SM00563"/>
    </source>
</evidence>
<dbReference type="STRING" id="1232681.ADIS_3093"/>
<accession>R7ZRH3</accession>
<dbReference type="PANTHER" id="PTHR31605">
    <property type="entry name" value="GLYCEROL-3-PHOSPHATE O-ACYLTRANSFERASE 1"/>
    <property type="match status" value="1"/>
</dbReference>
<dbReference type="SMART" id="SM00563">
    <property type="entry name" value="PlsC"/>
    <property type="match status" value="1"/>
</dbReference>
<feature type="domain" description="Phospholipid/glycerol acyltransferase" evidence="2">
    <location>
        <begin position="38"/>
        <end position="165"/>
    </location>
</feature>
<dbReference type="GO" id="GO:0016287">
    <property type="term" value="F:glycerone-phosphate O-acyltransferase activity"/>
    <property type="evidence" value="ECO:0007669"/>
    <property type="project" value="TreeGrafter"/>
</dbReference>
<proteinExistence type="predicted"/>
<dbReference type="OrthoDB" id="9806008at2"/>
<dbReference type="RefSeq" id="WP_010855227.1">
    <property type="nucleotide sequence ID" value="NZ_AQHR01000085.1"/>
</dbReference>
<feature type="transmembrane region" description="Helical" evidence="1">
    <location>
        <begin position="276"/>
        <end position="298"/>
    </location>
</feature>
<evidence type="ECO:0000313" key="4">
    <source>
        <dbReference type="Proteomes" id="UP000013909"/>
    </source>
</evidence>
<keyword evidence="4" id="KW-1185">Reference proteome</keyword>